<gene>
    <name evidence="4" type="ORF">GCM10007966_22450</name>
</gene>
<dbReference type="RefSeq" id="WP_131777468.1">
    <property type="nucleotide sequence ID" value="NZ_BMOB01000016.1"/>
</dbReference>
<dbReference type="Gene3D" id="3.90.1200.10">
    <property type="match status" value="1"/>
</dbReference>
<keyword evidence="2" id="KW-0067">ATP-binding</keyword>
<proteinExistence type="predicted"/>
<reference evidence="4" key="2">
    <citation type="submission" date="2020-09" db="EMBL/GenBank/DDBJ databases">
        <authorList>
            <person name="Sun Q."/>
            <person name="Ohkuma M."/>
        </authorList>
    </citation>
    <scope>NUCLEOTIDE SEQUENCE</scope>
    <source>
        <strain evidence="4">JCM 13919</strain>
    </source>
</reference>
<evidence type="ECO:0000259" key="3">
    <source>
        <dbReference type="Pfam" id="PF01636"/>
    </source>
</evidence>
<keyword evidence="1" id="KW-0547">Nucleotide-binding</keyword>
<dbReference type="GO" id="GO:0005524">
    <property type="term" value="F:ATP binding"/>
    <property type="evidence" value="ECO:0007669"/>
    <property type="project" value="UniProtKB-KW"/>
</dbReference>
<name>A0A917NFN5_9GAMM</name>
<dbReference type="OrthoDB" id="9809275at2"/>
<evidence type="ECO:0000313" key="4">
    <source>
        <dbReference type="EMBL" id="GGI93388.1"/>
    </source>
</evidence>
<evidence type="ECO:0000256" key="1">
    <source>
        <dbReference type="ARBA" id="ARBA00022741"/>
    </source>
</evidence>
<dbReference type="PANTHER" id="PTHR33540:SF1">
    <property type="entry name" value="N-ACETYLMURAMATE_N-ACETYLGLUCOSAMINE KINASE"/>
    <property type="match status" value="1"/>
</dbReference>
<organism evidence="4 5">
    <name type="scientific">Legionella impletisoli</name>
    <dbReference type="NCBI Taxonomy" id="343510"/>
    <lineage>
        <taxon>Bacteria</taxon>
        <taxon>Pseudomonadati</taxon>
        <taxon>Pseudomonadota</taxon>
        <taxon>Gammaproteobacteria</taxon>
        <taxon>Legionellales</taxon>
        <taxon>Legionellaceae</taxon>
        <taxon>Legionella</taxon>
    </lineage>
</organism>
<evidence type="ECO:0000313" key="5">
    <source>
        <dbReference type="Proteomes" id="UP000630149"/>
    </source>
</evidence>
<accession>A0A917NFN5</accession>
<evidence type="ECO:0000256" key="2">
    <source>
        <dbReference type="ARBA" id="ARBA00022840"/>
    </source>
</evidence>
<dbReference type="Pfam" id="PF01636">
    <property type="entry name" value="APH"/>
    <property type="match status" value="1"/>
</dbReference>
<dbReference type="PANTHER" id="PTHR33540">
    <property type="entry name" value="TRNA THREONYLCARBAMOYLADENOSINE BIOSYNTHESIS PROTEIN TSAE"/>
    <property type="match status" value="1"/>
</dbReference>
<dbReference type="EMBL" id="BMOB01000016">
    <property type="protein sequence ID" value="GGI93388.1"/>
    <property type="molecule type" value="Genomic_DNA"/>
</dbReference>
<dbReference type="SUPFAM" id="SSF56112">
    <property type="entry name" value="Protein kinase-like (PK-like)"/>
    <property type="match status" value="1"/>
</dbReference>
<dbReference type="Gene3D" id="3.30.200.20">
    <property type="entry name" value="Phosphorylase Kinase, domain 1"/>
    <property type="match status" value="1"/>
</dbReference>
<dbReference type="AlphaFoldDB" id="A0A917NFN5"/>
<protein>
    <submittedName>
        <fullName evidence="4">Phosphotransferase</fullName>
    </submittedName>
</protein>
<comment type="caution">
    <text evidence="4">The sequence shown here is derived from an EMBL/GenBank/DDBJ whole genome shotgun (WGS) entry which is preliminary data.</text>
</comment>
<dbReference type="InterPro" id="IPR002575">
    <property type="entry name" value="Aminoglycoside_PTrfase"/>
</dbReference>
<dbReference type="Proteomes" id="UP000630149">
    <property type="component" value="Unassembled WGS sequence"/>
</dbReference>
<reference evidence="4" key="1">
    <citation type="journal article" date="2014" name="Int. J. Syst. Evol. Microbiol.">
        <title>Complete genome sequence of Corynebacterium casei LMG S-19264T (=DSM 44701T), isolated from a smear-ripened cheese.</title>
        <authorList>
            <consortium name="US DOE Joint Genome Institute (JGI-PGF)"/>
            <person name="Walter F."/>
            <person name="Albersmeier A."/>
            <person name="Kalinowski J."/>
            <person name="Ruckert C."/>
        </authorList>
    </citation>
    <scope>NUCLEOTIDE SEQUENCE</scope>
    <source>
        <strain evidence="4">JCM 13919</strain>
    </source>
</reference>
<keyword evidence="5" id="KW-1185">Reference proteome</keyword>
<feature type="domain" description="Aminoglycoside phosphotransferase" evidence="3">
    <location>
        <begin position="22"/>
        <end position="233"/>
    </location>
</feature>
<dbReference type="InterPro" id="IPR011009">
    <property type="entry name" value="Kinase-like_dom_sf"/>
</dbReference>
<sequence length="332" mass="39238">MHNRQYALNDWLKKNYAHAFNLTPLTGDASFRSYYRMSINQQTFIVMDAPPEKEPLEPFIQVNHILQQLGAHAPQIYASDIEQGFLVLEDFGDQLLLTALTIHNADALYKVAMGEILKMQQTIPQKVNLSKFDKSFMLLQMDLFREWFLHRYLGLEIYPEHELLMQKTFCWIADTIEKQPYVLTHFDFHSRNLMLIPNETPAKLGVIDFQDAMFGPFTYDLVSLLKDCYIQWPREQTLCWIRYFYNHLPQTDIGSFEEFVRGFDVCGLQRHLKVLGIFSRLHLRDNKPGYLKHLPLTLNYFNDCLETYDELKPFYQFAKDVVYPAFKEKHPV</sequence>